<dbReference type="RefSeq" id="WP_132806611.1">
    <property type="nucleotide sequence ID" value="NZ_SMAK01000005.1"/>
</dbReference>
<comment type="caution">
    <text evidence="1">The sequence shown here is derived from an EMBL/GenBank/DDBJ whole genome shotgun (WGS) entry which is preliminary data.</text>
</comment>
<dbReference type="AlphaFoldDB" id="A0A4V6NZQ1"/>
<dbReference type="Proteomes" id="UP000295678">
    <property type="component" value="Unassembled WGS sequence"/>
</dbReference>
<reference evidence="1 2" key="1">
    <citation type="submission" date="2019-03" db="EMBL/GenBank/DDBJ databases">
        <title>Genomic Encyclopedia of Type Strains, Phase IV (KMG-IV): sequencing the most valuable type-strain genomes for metagenomic binning, comparative biology and taxonomic classification.</title>
        <authorList>
            <person name="Goeker M."/>
        </authorList>
    </citation>
    <scope>NUCLEOTIDE SEQUENCE [LARGE SCALE GENOMIC DNA]</scope>
    <source>
        <strain evidence="1 2">DSM 19345</strain>
    </source>
</reference>
<gene>
    <name evidence="1" type="ORF">EDC22_105279</name>
</gene>
<keyword evidence="2" id="KW-1185">Reference proteome</keyword>
<protein>
    <submittedName>
        <fullName evidence="1">Uncharacterized protein</fullName>
    </submittedName>
</protein>
<evidence type="ECO:0000313" key="1">
    <source>
        <dbReference type="EMBL" id="TCT10778.1"/>
    </source>
</evidence>
<organism evidence="1 2">
    <name type="scientific">Tepidamorphus gemmatus</name>
    <dbReference type="NCBI Taxonomy" id="747076"/>
    <lineage>
        <taxon>Bacteria</taxon>
        <taxon>Pseudomonadati</taxon>
        <taxon>Pseudomonadota</taxon>
        <taxon>Alphaproteobacteria</taxon>
        <taxon>Hyphomicrobiales</taxon>
        <taxon>Tepidamorphaceae</taxon>
        <taxon>Tepidamorphus</taxon>
    </lineage>
</organism>
<sequence>MKESELRAMIREVLGELLKARRPLQAAIAPVVEPVQIASDADLAAFVARLIGRLDDPASGAALRAGHHRFTLARPVPAAGPVSADAPVAAGSANMVLAGTVTEARIAKLEPGTRVMLAPGAVMTPLARDKARARGVVIERRR</sequence>
<dbReference type="OrthoDB" id="4730721at2"/>
<evidence type="ECO:0000313" key="2">
    <source>
        <dbReference type="Proteomes" id="UP000295678"/>
    </source>
</evidence>
<accession>A0A4V6NZQ1</accession>
<name>A0A4V6NZQ1_9HYPH</name>
<proteinExistence type="predicted"/>
<dbReference type="EMBL" id="SMAK01000005">
    <property type="protein sequence ID" value="TCT10778.1"/>
    <property type="molecule type" value="Genomic_DNA"/>
</dbReference>